<evidence type="ECO:0000313" key="3">
    <source>
        <dbReference type="Proteomes" id="UP001054837"/>
    </source>
</evidence>
<keyword evidence="3" id="KW-1185">Reference proteome</keyword>
<comment type="caution">
    <text evidence="2">The sequence shown here is derived from an EMBL/GenBank/DDBJ whole genome shotgun (WGS) entry which is preliminary data.</text>
</comment>
<name>A0AAV4S286_9ARAC</name>
<organism evidence="2 3">
    <name type="scientific">Caerostris darwini</name>
    <dbReference type="NCBI Taxonomy" id="1538125"/>
    <lineage>
        <taxon>Eukaryota</taxon>
        <taxon>Metazoa</taxon>
        <taxon>Ecdysozoa</taxon>
        <taxon>Arthropoda</taxon>
        <taxon>Chelicerata</taxon>
        <taxon>Arachnida</taxon>
        <taxon>Araneae</taxon>
        <taxon>Araneomorphae</taxon>
        <taxon>Entelegynae</taxon>
        <taxon>Araneoidea</taxon>
        <taxon>Araneidae</taxon>
        <taxon>Caerostris</taxon>
    </lineage>
</organism>
<evidence type="ECO:0000313" key="2">
    <source>
        <dbReference type="EMBL" id="GIY27712.1"/>
    </source>
</evidence>
<feature type="compositionally biased region" description="Basic and acidic residues" evidence="1">
    <location>
        <begin position="101"/>
        <end position="110"/>
    </location>
</feature>
<reference evidence="2 3" key="1">
    <citation type="submission" date="2021-06" db="EMBL/GenBank/DDBJ databases">
        <title>Caerostris darwini draft genome.</title>
        <authorList>
            <person name="Kono N."/>
            <person name="Arakawa K."/>
        </authorList>
    </citation>
    <scope>NUCLEOTIDE SEQUENCE [LARGE SCALE GENOMIC DNA]</scope>
</reference>
<evidence type="ECO:0000256" key="1">
    <source>
        <dbReference type="SAM" id="MobiDB-lite"/>
    </source>
</evidence>
<dbReference type="Proteomes" id="UP001054837">
    <property type="component" value="Unassembled WGS sequence"/>
</dbReference>
<feature type="compositionally biased region" description="Polar residues" evidence="1">
    <location>
        <begin position="84"/>
        <end position="99"/>
    </location>
</feature>
<accession>A0AAV4S286</accession>
<gene>
    <name evidence="2" type="ORF">CDAR_237901</name>
</gene>
<dbReference type="AlphaFoldDB" id="A0AAV4S286"/>
<sequence>MSQGKLLLASFCHGLGIGEEFSYRVSIPDNREIFLLRLPALVQQNGGELPYMGTAVRNRVCADSIVERKRHHGSFPEGKFPSSAAETVQNSPMKKNFSSGRGERKPLYKI</sequence>
<protein>
    <submittedName>
        <fullName evidence="2">Uncharacterized protein</fullName>
    </submittedName>
</protein>
<proteinExistence type="predicted"/>
<feature type="region of interest" description="Disordered" evidence="1">
    <location>
        <begin position="72"/>
        <end position="110"/>
    </location>
</feature>
<dbReference type="EMBL" id="BPLQ01007073">
    <property type="protein sequence ID" value="GIY27712.1"/>
    <property type="molecule type" value="Genomic_DNA"/>
</dbReference>